<dbReference type="EMBL" id="VFOP01000001">
    <property type="protein sequence ID" value="TQL52418.1"/>
    <property type="molecule type" value="Genomic_DNA"/>
</dbReference>
<dbReference type="Pfam" id="PF14014">
    <property type="entry name" value="DUF4230"/>
    <property type="match status" value="1"/>
</dbReference>
<accession>A0A542YWE6</accession>
<dbReference type="RefSeq" id="WP_170230824.1">
    <property type="nucleotide sequence ID" value="NZ_BAAAIK010000001.1"/>
</dbReference>
<proteinExistence type="predicted"/>
<gene>
    <name evidence="1" type="ORF">FB467_3604</name>
</gene>
<protein>
    <submittedName>
        <fullName evidence="1">Uncharacterized protein DUF4230</fullName>
    </submittedName>
</protein>
<organism evidence="1 2">
    <name type="scientific">Ornithinicoccus hortensis</name>
    <dbReference type="NCBI Taxonomy" id="82346"/>
    <lineage>
        <taxon>Bacteria</taxon>
        <taxon>Bacillati</taxon>
        <taxon>Actinomycetota</taxon>
        <taxon>Actinomycetes</taxon>
        <taxon>Micrococcales</taxon>
        <taxon>Intrasporangiaceae</taxon>
        <taxon>Ornithinicoccus</taxon>
    </lineage>
</organism>
<keyword evidence="2" id="KW-1185">Reference proteome</keyword>
<evidence type="ECO:0000313" key="1">
    <source>
        <dbReference type="EMBL" id="TQL52418.1"/>
    </source>
</evidence>
<dbReference type="Proteomes" id="UP000319516">
    <property type="component" value="Unassembled WGS sequence"/>
</dbReference>
<sequence>MAIPVLILALVGAAGVLDYEPSWNPFQEGTTDRTGPSVLESLTEISEFHAAKAHYETVVDIEKDTAYLPDWVSGERVLYVGKGDVDGVVDFSGLDESSVTVSDDGTMVAITLPAPTVGTPVLDLATSYVVSHDKGITNRWKGSDLEREAQLRAVEQMTAAASGEGMLVDLAEENTTAMLRGLLGALGYENITITFDDPLR</sequence>
<name>A0A542YWE6_9MICO</name>
<reference evidence="1 2" key="1">
    <citation type="submission" date="2019-06" db="EMBL/GenBank/DDBJ databases">
        <title>Sequencing the genomes of 1000 actinobacteria strains.</title>
        <authorList>
            <person name="Klenk H.-P."/>
        </authorList>
    </citation>
    <scope>NUCLEOTIDE SEQUENCE [LARGE SCALE GENOMIC DNA]</scope>
    <source>
        <strain evidence="1 2">DSM 12335</strain>
    </source>
</reference>
<comment type="caution">
    <text evidence="1">The sequence shown here is derived from an EMBL/GenBank/DDBJ whole genome shotgun (WGS) entry which is preliminary data.</text>
</comment>
<dbReference type="InterPro" id="IPR025324">
    <property type="entry name" value="DUF4230"/>
</dbReference>
<evidence type="ECO:0000313" key="2">
    <source>
        <dbReference type="Proteomes" id="UP000319516"/>
    </source>
</evidence>
<dbReference type="AlphaFoldDB" id="A0A542YWE6"/>